<evidence type="ECO:0000313" key="3">
    <source>
        <dbReference type="Proteomes" id="UP000600080"/>
    </source>
</evidence>
<name>A0ABQ2JKQ4_9ACTN</name>
<organism evidence="2 3">
    <name type="scientific">Streptomyces kronopolitis</name>
    <dbReference type="NCBI Taxonomy" id="1612435"/>
    <lineage>
        <taxon>Bacteria</taxon>
        <taxon>Bacillati</taxon>
        <taxon>Actinomycetota</taxon>
        <taxon>Actinomycetes</taxon>
        <taxon>Kitasatosporales</taxon>
        <taxon>Streptomycetaceae</taxon>
        <taxon>Streptomyces</taxon>
    </lineage>
</organism>
<feature type="region of interest" description="Disordered" evidence="1">
    <location>
        <begin position="1"/>
        <end position="75"/>
    </location>
</feature>
<feature type="compositionally biased region" description="Gly residues" evidence="1">
    <location>
        <begin position="1"/>
        <end position="12"/>
    </location>
</feature>
<proteinExistence type="predicted"/>
<accession>A0ABQ2JKQ4</accession>
<protein>
    <submittedName>
        <fullName evidence="2">Uncharacterized protein</fullName>
    </submittedName>
</protein>
<reference evidence="3" key="1">
    <citation type="journal article" date="2019" name="Int. J. Syst. Evol. Microbiol.">
        <title>The Global Catalogue of Microorganisms (GCM) 10K type strain sequencing project: providing services to taxonomists for standard genome sequencing and annotation.</title>
        <authorList>
            <consortium name="The Broad Institute Genomics Platform"/>
            <consortium name="The Broad Institute Genome Sequencing Center for Infectious Disease"/>
            <person name="Wu L."/>
            <person name="Ma J."/>
        </authorList>
    </citation>
    <scope>NUCLEOTIDE SEQUENCE [LARGE SCALE GENOMIC DNA]</scope>
    <source>
        <strain evidence="3">CGMCC 4.7323</strain>
    </source>
</reference>
<keyword evidence="3" id="KW-1185">Reference proteome</keyword>
<feature type="compositionally biased region" description="Basic and acidic residues" evidence="1">
    <location>
        <begin position="14"/>
        <end position="35"/>
    </location>
</feature>
<evidence type="ECO:0000313" key="2">
    <source>
        <dbReference type="EMBL" id="GGN49791.1"/>
    </source>
</evidence>
<feature type="compositionally biased region" description="Basic and acidic residues" evidence="1">
    <location>
        <begin position="61"/>
        <end position="75"/>
    </location>
</feature>
<comment type="caution">
    <text evidence="2">The sequence shown here is derived from an EMBL/GenBank/DDBJ whole genome shotgun (WGS) entry which is preliminary data.</text>
</comment>
<dbReference type="EMBL" id="BMND01000016">
    <property type="protein sequence ID" value="GGN49791.1"/>
    <property type="molecule type" value="Genomic_DNA"/>
</dbReference>
<gene>
    <name evidence="2" type="ORF">GCM10012285_38170</name>
</gene>
<evidence type="ECO:0000256" key="1">
    <source>
        <dbReference type="SAM" id="MobiDB-lite"/>
    </source>
</evidence>
<dbReference type="Proteomes" id="UP000600080">
    <property type="component" value="Unassembled WGS sequence"/>
</dbReference>
<sequence>MDGAGGVGGGLGRARLEADGGQGDRADGGGSREKLPVSAQRASFRGGLHVDDGPMPTPEPDVTRRTVHMAEDSTP</sequence>